<evidence type="ECO:0000313" key="2">
    <source>
        <dbReference type="EMBL" id="TDD92945.1"/>
    </source>
</evidence>
<keyword evidence="3" id="KW-1185">Reference proteome</keyword>
<organism evidence="2 3">
    <name type="scientific">Actinomadura darangshiensis</name>
    <dbReference type="NCBI Taxonomy" id="705336"/>
    <lineage>
        <taxon>Bacteria</taxon>
        <taxon>Bacillati</taxon>
        <taxon>Actinomycetota</taxon>
        <taxon>Actinomycetes</taxon>
        <taxon>Streptosporangiales</taxon>
        <taxon>Thermomonosporaceae</taxon>
        <taxon>Actinomadura</taxon>
    </lineage>
</organism>
<protein>
    <submittedName>
        <fullName evidence="2">Uncharacterized protein</fullName>
    </submittedName>
</protein>
<dbReference type="Proteomes" id="UP000295578">
    <property type="component" value="Unassembled WGS sequence"/>
</dbReference>
<dbReference type="EMBL" id="SMKY01000001">
    <property type="protein sequence ID" value="TDD92945.1"/>
    <property type="molecule type" value="Genomic_DNA"/>
</dbReference>
<feature type="region of interest" description="Disordered" evidence="1">
    <location>
        <begin position="1"/>
        <end position="43"/>
    </location>
</feature>
<proteinExistence type="predicted"/>
<dbReference type="OrthoDB" id="4164470at2"/>
<dbReference type="RefSeq" id="WP_132192482.1">
    <property type="nucleotide sequence ID" value="NZ_SMKY01000001.1"/>
</dbReference>
<dbReference type="AlphaFoldDB" id="A0A4R5C2A9"/>
<accession>A0A4R5C2A9</accession>
<reference evidence="2 3" key="1">
    <citation type="submission" date="2019-03" db="EMBL/GenBank/DDBJ databases">
        <title>Draft genome sequences of novel Actinobacteria.</title>
        <authorList>
            <person name="Sahin N."/>
            <person name="Ay H."/>
            <person name="Saygin H."/>
        </authorList>
    </citation>
    <scope>NUCLEOTIDE SEQUENCE [LARGE SCALE GENOMIC DNA]</scope>
    <source>
        <strain evidence="2 3">DSM 45941</strain>
    </source>
</reference>
<evidence type="ECO:0000256" key="1">
    <source>
        <dbReference type="SAM" id="MobiDB-lite"/>
    </source>
</evidence>
<name>A0A4R5C2A9_9ACTN</name>
<evidence type="ECO:0000313" key="3">
    <source>
        <dbReference type="Proteomes" id="UP000295578"/>
    </source>
</evidence>
<comment type="caution">
    <text evidence="2">The sequence shown here is derived from an EMBL/GenBank/DDBJ whole genome shotgun (WGS) entry which is preliminary data.</text>
</comment>
<feature type="compositionally biased region" description="Polar residues" evidence="1">
    <location>
        <begin position="1"/>
        <end position="14"/>
    </location>
</feature>
<gene>
    <name evidence="2" type="ORF">E1293_00280</name>
</gene>
<sequence length="104" mass="10841">MTSGGMSVTDSPTDLSGVPWPPTSARPTTPTSDTRRIGGESEPALDVAEKTFDLLTRGPAALSLDGAALGNGLPARLIALDELRAILLHPVHWAEGATRRGRSL</sequence>